<keyword evidence="3" id="KW-0449">Lipoprotein</keyword>
<proteinExistence type="predicted"/>
<dbReference type="SUPFAM" id="SSF50729">
    <property type="entry name" value="PH domain-like"/>
    <property type="match status" value="1"/>
</dbReference>
<feature type="compositionally biased region" description="Polar residues" evidence="1">
    <location>
        <begin position="174"/>
        <end position="188"/>
    </location>
</feature>
<sequence>MSIFRRRSRGSFQPICSEHRLPAYYLGKHPSKGKVGLTVIQGPVAALYNQFRETTAKRVLLEVKNEGLWIKHTSEAAGGKLARRHTVGKGSNLGNRSNSSFTIATEDISFGAVDSNQRKVFAIIVRKTEPEDDFPWECHAFLCNTHPDAKQLTLNLVASFQKLAQSKDAGVDSPSPNTMHVFTESLSPKNPRGDAGTNNVTTLKITFNVEQIDTSEPSEYNRNRHISKILSQKETSPYKDNSKPGEAKQNSVRLSGSSDKENESSDSDILDEPAVKPRTSVVAVNTGLTQLTRVQEDGSDEDTQMAIANEVPDQAVTDTAQKTSSPKPTRTKPKPRKKKTVRFTAEINYIE</sequence>
<dbReference type="InterPro" id="IPR039112">
    <property type="entry name" value="PID1"/>
</dbReference>
<feature type="compositionally biased region" description="Basic residues" evidence="1">
    <location>
        <begin position="329"/>
        <end position="339"/>
    </location>
</feature>
<feature type="region of interest" description="Disordered" evidence="1">
    <location>
        <begin position="293"/>
        <end position="339"/>
    </location>
</feature>
<comment type="caution">
    <text evidence="3">The sequence shown here is derived from an EMBL/GenBank/DDBJ whole genome shotgun (WGS) entry which is preliminary data.</text>
</comment>
<organism evidence="3 4">
    <name type="scientific">Stichopus japonicus</name>
    <name type="common">Sea cucumber</name>
    <dbReference type="NCBI Taxonomy" id="307972"/>
    <lineage>
        <taxon>Eukaryota</taxon>
        <taxon>Metazoa</taxon>
        <taxon>Echinodermata</taxon>
        <taxon>Eleutherozoa</taxon>
        <taxon>Echinozoa</taxon>
        <taxon>Holothuroidea</taxon>
        <taxon>Aspidochirotacea</taxon>
        <taxon>Aspidochirotida</taxon>
        <taxon>Stichopodidae</taxon>
        <taxon>Apostichopus</taxon>
    </lineage>
</organism>
<feature type="region of interest" description="Disordered" evidence="1">
    <location>
        <begin position="166"/>
        <end position="199"/>
    </location>
</feature>
<dbReference type="GO" id="GO:0051881">
    <property type="term" value="P:regulation of mitochondrial membrane potential"/>
    <property type="evidence" value="ECO:0007669"/>
    <property type="project" value="InterPro"/>
</dbReference>
<dbReference type="GO" id="GO:0042127">
    <property type="term" value="P:regulation of cell population proliferation"/>
    <property type="evidence" value="ECO:0007669"/>
    <property type="project" value="InterPro"/>
</dbReference>
<evidence type="ECO:0000256" key="1">
    <source>
        <dbReference type="SAM" id="MobiDB-lite"/>
    </source>
</evidence>
<name>A0A2G8KJG1_STIJA</name>
<feature type="region of interest" description="Disordered" evidence="1">
    <location>
        <begin position="214"/>
        <end position="278"/>
    </location>
</feature>
<dbReference type="PANTHER" id="PTHR16265">
    <property type="entry name" value="PTB-CONTAINING, CUBILIN AND LRP1-INTERACTING PROTEIN"/>
    <property type="match status" value="1"/>
</dbReference>
<reference evidence="3 4" key="1">
    <citation type="journal article" date="2017" name="PLoS Biol.">
        <title>The sea cucumber genome provides insights into morphological evolution and visceral regeneration.</title>
        <authorList>
            <person name="Zhang X."/>
            <person name="Sun L."/>
            <person name="Yuan J."/>
            <person name="Sun Y."/>
            <person name="Gao Y."/>
            <person name="Zhang L."/>
            <person name="Li S."/>
            <person name="Dai H."/>
            <person name="Hamel J.F."/>
            <person name="Liu C."/>
            <person name="Yu Y."/>
            <person name="Liu S."/>
            <person name="Lin W."/>
            <person name="Guo K."/>
            <person name="Jin S."/>
            <person name="Xu P."/>
            <person name="Storey K.B."/>
            <person name="Huan P."/>
            <person name="Zhang T."/>
            <person name="Zhou Y."/>
            <person name="Zhang J."/>
            <person name="Lin C."/>
            <person name="Li X."/>
            <person name="Xing L."/>
            <person name="Huo D."/>
            <person name="Sun M."/>
            <person name="Wang L."/>
            <person name="Mercier A."/>
            <person name="Li F."/>
            <person name="Yang H."/>
            <person name="Xiang J."/>
        </authorList>
    </citation>
    <scope>NUCLEOTIDE SEQUENCE [LARGE SCALE GENOMIC DNA]</scope>
    <source>
        <strain evidence="3">Shaxun</strain>
        <tissue evidence="3">Muscle</tissue>
    </source>
</reference>
<dbReference type="InterPro" id="IPR011993">
    <property type="entry name" value="PH-like_dom_sf"/>
</dbReference>
<evidence type="ECO:0000259" key="2">
    <source>
        <dbReference type="SMART" id="SM00462"/>
    </source>
</evidence>
<evidence type="ECO:0000313" key="4">
    <source>
        <dbReference type="Proteomes" id="UP000230750"/>
    </source>
</evidence>
<dbReference type="GO" id="GO:0046627">
    <property type="term" value="P:negative regulation of insulin receptor signaling pathway"/>
    <property type="evidence" value="ECO:0007669"/>
    <property type="project" value="InterPro"/>
</dbReference>
<feature type="compositionally biased region" description="Basic and acidic residues" evidence="1">
    <location>
        <begin position="236"/>
        <end position="246"/>
    </location>
</feature>
<protein>
    <submittedName>
        <fullName evidence="3">Putative low density lipoprotein receptor adapter protein 1-like</fullName>
    </submittedName>
</protein>
<dbReference type="AlphaFoldDB" id="A0A2G8KJG1"/>
<dbReference type="SMART" id="SM00462">
    <property type="entry name" value="PTB"/>
    <property type="match status" value="1"/>
</dbReference>
<feature type="domain" description="PID" evidence="2">
    <location>
        <begin position="16"/>
        <end position="173"/>
    </location>
</feature>
<dbReference type="PANTHER" id="PTHR16265:SF1">
    <property type="entry name" value="PTB-CONTAINING, CUBILIN AND LRP1-INTERACTING PROTEIN"/>
    <property type="match status" value="1"/>
</dbReference>
<accession>A0A2G8KJG1</accession>
<dbReference type="InterPro" id="IPR006020">
    <property type="entry name" value="PTB/PI_dom"/>
</dbReference>
<keyword evidence="3" id="KW-0675">Receptor</keyword>
<keyword evidence="4" id="KW-1185">Reference proteome</keyword>
<evidence type="ECO:0000313" key="3">
    <source>
        <dbReference type="EMBL" id="PIK48105.1"/>
    </source>
</evidence>
<dbReference type="EMBL" id="MRZV01000540">
    <property type="protein sequence ID" value="PIK48105.1"/>
    <property type="molecule type" value="Genomic_DNA"/>
</dbReference>
<dbReference type="Gene3D" id="2.30.29.30">
    <property type="entry name" value="Pleckstrin-homology domain (PH domain)/Phosphotyrosine-binding domain (PTB)"/>
    <property type="match status" value="1"/>
</dbReference>
<dbReference type="Proteomes" id="UP000230750">
    <property type="component" value="Unassembled WGS sequence"/>
</dbReference>
<gene>
    <name evidence="3" type="ORF">BSL78_15031</name>
</gene>
<dbReference type="OrthoDB" id="9994289at2759"/>